<organism evidence="1 2">
    <name type="scientific">Desulforamulus aeronauticus DSM 10349</name>
    <dbReference type="NCBI Taxonomy" id="1121421"/>
    <lineage>
        <taxon>Bacteria</taxon>
        <taxon>Bacillati</taxon>
        <taxon>Bacillota</taxon>
        <taxon>Clostridia</taxon>
        <taxon>Eubacteriales</taxon>
        <taxon>Peptococcaceae</taxon>
        <taxon>Desulforamulus</taxon>
    </lineage>
</organism>
<keyword evidence="2" id="KW-1185">Reference proteome</keyword>
<gene>
    <name evidence="1" type="ORF">SAMN02745123_03505</name>
</gene>
<name>A0A1M6W6B0_9FIRM</name>
<proteinExistence type="predicted"/>
<protein>
    <recommendedName>
        <fullName evidence="3">Sugar phosphate isomerase/epimerase</fullName>
    </recommendedName>
</protein>
<dbReference type="Proteomes" id="UP000183997">
    <property type="component" value="Unassembled WGS sequence"/>
</dbReference>
<dbReference type="OrthoDB" id="1806293at2"/>
<dbReference type="RefSeq" id="WP_072916953.1">
    <property type="nucleotide sequence ID" value="NZ_FRAR01000028.1"/>
</dbReference>
<sequence length="232" mass="26963">MEKARIGISTASFCLWDVTPTTKLSISRDLDFSRVEIGLSTVKMLKEFTLLTSLFNQLDAFCHVTINVPWCRVRYGKNKQTQTVIDYLKLLDQMLKIDAFVFRIDCISDFSLLNSSGLNIYLENSEKEDSWIKLRDITKSYDYQCVLDINRATRNENYLEKMLDELSDRIAEVQVNGYIDGFYRVPLGTSKQYHLFDKVKDLNVPFIIEGLFPPHDYQAILQEKEIIKSKLS</sequence>
<dbReference type="SUPFAM" id="SSF51658">
    <property type="entry name" value="Xylose isomerase-like"/>
    <property type="match status" value="1"/>
</dbReference>
<evidence type="ECO:0000313" key="1">
    <source>
        <dbReference type="EMBL" id="SHK89283.1"/>
    </source>
</evidence>
<evidence type="ECO:0000313" key="2">
    <source>
        <dbReference type="Proteomes" id="UP000183997"/>
    </source>
</evidence>
<dbReference type="InterPro" id="IPR036237">
    <property type="entry name" value="Xyl_isomerase-like_sf"/>
</dbReference>
<reference evidence="2" key="1">
    <citation type="submission" date="2016-11" db="EMBL/GenBank/DDBJ databases">
        <authorList>
            <person name="Varghese N."/>
            <person name="Submissions S."/>
        </authorList>
    </citation>
    <scope>NUCLEOTIDE SEQUENCE [LARGE SCALE GENOMIC DNA]</scope>
    <source>
        <strain evidence="2">DSM 10349</strain>
    </source>
</reference>
<accession>A0A1M6W6B0</accession>
<dbReference type="EMBL" id="FRAR01000028">
    <property type="protein sequence ID" value="SHK89283.1"/>
    <property type="molecule type" value="Genomic_DNA"/>
</dbReference>
<evidence type="ECO:0008006" key="3">
    <source>
        <dbReference type="Google" id="ProtNLM"/>
    </source>
</evidence>
<dbReference type="AlphaFoldDB" id="A0A1M6W6B0"/>